<name>A0ABW3MGI7_9PSEU</name>
<evidence type="ECO:0000313" key="1">
    <source>
        <dbReference type="EMBL" id="MFD1048754.1"/>
    </source>
</evidence>
<protein>
    <submittedName>
        <fullName evidence="1">Uncharacterized protein</fullName>
    </submittedName>
</protein>
<dbReference type="Proteomes" id="UP001597045">
    <property type="component" value="Unassembled WGS sequence"/>
</dbReference>
<keyword evidence="2" id="KW-1185">Reference proteome</keyword>
<organism evidence="1 2">
    <name type="scientific">Kibdelosporangium lantanae</name>
    <dbReference type="NCBI Taxonomy" id="1497396"/>
    <lineage>
        <taxon>Bacteria</taxon>
        <taxon>Bacillati</taxon>
        <taxon>Actinomycetota</taxon>
        <taxon>Actinomycetes</taxon>
        <taxon>Pseudonocardiales</taxon>
        <taxon>Pseudonocardiaceae</taxon>
        <taxon>Kibdelosporangium</taxon>
    </lineage>
</organism>
<dbReference type="EMBL" id="JBHTIS010001777">
    <property type="protein sequence ID" value="MFD1048754.1"/>
    <property type="molecule type" value="Genomic_DNA"/>
</dbReference>
<gene>
    <name evidence="1" type="ORF">ACFQ1S_26095</name>
</gene>
<reference evidence="2" key="1">
    <citation type="journal article" date="2019" name="Int. J. Syst. Evol. Microbiol.">
        <title>The Global Catalogue of Microorganisms (GCM) 10K type strain sequencing project: providing services to taxonomists for standard genome sequencing and annotation.</title>
        <authorList>
            <consortium name="The Broad Institute Genomics Platform"/>
            <consortium name="The Broad Institute Genome Sequencing Center for Infectious Disease"/>
            <person name="Wu L."/>
            <person name="Ma J."/>
        </authorList>
    </citation>
    <scope>NUCLEOTIDE SEQUENCE [LARGE SCALE GENOMIC DNA]</scope>
    <source>
        <strain evidence="2">JCM 31486</strain>
    </source>
</reference>
<evidence type="ECO:0000313" key="2">
    <source>
        <dbReference type="Proteomes" id="UP001597045"/>
    </source>
</evidence>
<proteinExistence type="predicted"/>
<accession>A0ABW3MGI7</accession>
<sequence length="67" mass="6746">IAALGQGDGGDADEARSVLADRLAALLTTIAPGSGGGRAPDAQDDIAIDFATSDEMLAYLDQKLGSR</sequence>
<comment type="caution">
    <text evidence="1">The sequence shown here is derived from an EMBL/GenBank/DDBJ whole genome shotgun (WGS) entry which is preliminary data.</text>
</comment>
<feature type="non-terminal residue" evidence="1">
    <location>
        <position position="1"/>
    </location>
</feature>